<protein>
    <submittedName>
        <fullName evidence="1">Uncharacterized protein</fullName>
    </submittedName>
</protein>
<reference evidence="1" key="1">
    <citation type="submission" date="2020-09" db="EMBL/GenBank/DDBJ databases">
        <title>Genome-Enabled Discovery of Anthraquinone Biosynthesis in Senna tora.</title>
        <authorList>
            <person name="Kang S.-H."/>
            <person name="Pandey R.P."/>
            <person name="Lee C.-M."/>
            <person name="Sim J.-S."/>
            <person name="Jeong J.-T."/>
            <person name="Choi B.-S."/>
            <person name="Jung M."/>
            <person name="Ginzburg D."/>
            <person name="Zhao K."/>
            <person name="Won S.Y."/>
            <person name="Oh T.-J."/>
            <person name="Yu Y."/>
            <person name="Kim N.-H."/>
            <person name="Lee O.R."/>
            <person name="Lee T.-H."/>
            <person name="Bashyal P."/>
            <person name="Kim T.-S."/>
            <person name="Lee W.-H."/>
            <person name="Kawkins C."/>
            <person name="Kim C.-K."/>
            <person name="Kim J.S."/>
            <person name="Ahn B.O."/>
            <person name="Rhee S.Y."/>
            <person name="Sohng J.K."/>
        </authorList>
    </citation>
    <scope>NUCLEOTIDE SEQUENCE</scope>
    <source>
        <tissue evidence="1">Leaf</tissue>
    </source>
</reference>
<accession>A0A834TUJ6</accession>
<comment type="caution">
    <text evidence="1">The sequence shown here is derived from an EMBL/GenBank/DDBJ whole genome shotgun (WGS) entry which is preliminary data.</text>
</comment>
<organism evidence="1 2">
    <name type="scientific">Senna tora</name>
    <dbReference type="NCBI Taxonomy" id="362788"/>
    <lineage>
        <taxon>Eukaryota</taxon>
        <taxon>Viridiplantae</taxon>
        <taxon>Streptophyta</taxon>
        <taxon>Embryophyta</taxon>
        <taxon>Tracheophyta</taxon>
        <taxon>Spermatophyta</taxon>
        <taxon>Magnoliopsida</taxon>
        <taxon>eudicotyledons</taxon>
        <taxon>Gunneridae</taxon>
        <taxon>Pentapetalae</taxon>
        <taxon>rosids</taxon>
        <taxon>fabids</taxon>
        <taxon>Fabales</taxon>
        <taxon>Fabaceae</taxon>
        <taxon>Caesalpinioideae</taxon>
        <taxon>Cassia clade</taxon>
        <taxon>Senna</taxon>
    </lineage>
</organism>
<dbReference type="Proteomes" id="UP000634136">
    <property type="component" value="Unassembled WGS sequence"/>
</dbReference>
<evidence type="ECO:0000313" key="1">
    <source>
        <dbReference type="EMBL" id="KAF7826510.1"/>
    </source>
</evidence>
<evidence type="ECO:0000313" key="2">
    <source>
        <dbReference type="Proteomes" id="UP000634136"/>
    </source>
</evidence>
<sequence length="33" mass="3637">MDAPMGIGGLQVDCATFNLPTPMTPLFRPRLYL</sequence>
<name>A0A834TUJ6_9FABA</name>
<dbReference type="EMBL" id="JAAIUW010000006">
    <property type="protein sequence ID" value="KAF7826510.1"/>
    <property type="molecule type" value="Genomic_DNA"/>
</dbReference>
<gene>
    <name evidence="1" type="ORF">G2W53_017674</name>
</gene>
<proteinExistence type="predicted"/>
<dbReference type="AlphaFoldDB" id="A0A834TUJ6"/>
<keyword evidence="2" id="KW-1185">Reference proteome</keyword>